<keyword evidence="1" id="KW-0472">Membrane</keyword>
<accession>A0ABN8F0E7</accession>
<sequence length="61" mass="6890">MLNYFCSAINGRMCLNEFLILSKILLSLVLLWPITDSQPINGLLLAIAQNANTTDYELELF</sequence>
<reference evidence="2" key="1">
    <citation type="submission" date="2021-12" db="EMBL/GenBank/DDBJ databases">
        <authorList>
            <person name="Rodrigo-Torres L."/>
            <person name="Arahal R. D."/>
            <person name="Lucena T."/>
        </authorList>
    </citation>
    <scope>NUCLEOTIDE SEQUENCE</scope>
    <source>
        <strain evidence="2">CECT 8858</strain>
    </source>
</reference>
<dbReference type="Proteomes" id="UP000837932">
    <property type="component" value="Unassembled WGS sequence"/>
</dbReference>
<evidence type="ECO:0000313" key="2">
    <source>
        <dbReference type="EMBL" id="CAH0997771.1"/>
    </source>
</evidence>
<keyword evidence="1" id="KW-1133">Transmembrane helix</keyword>
<name>A0ABN8F0E7_9BACT</name>
<dbReference type="EMBL" id="CAKLPY010000006">
    <property type="protein sequence ID" value="CAH0997771.1"/>
    <property type="molecule type" value="Genomic_DNA"/>
</dbReference>
<feature type="transmembrane region" description="Helical" evidence="1">
    <location>
        <begin position="18"/>
        <end position="35"/>
    </location>
</feature>
<protein>
    <submittedName>
        <fullName evidence="2">Uncharacterized protein</fullName>
    </submittedName>
</protein>
<proteinExistence type="predicted"/>
<organism evidence="2 3">
    <name type="scientific">Emticicia aquatica</name>
    <dbReference type="NCBI Taxonomy" id="1681835"/>
    <lineage>
        <taxon>Bacteria</taxon>
        <taxon>Pseudomonadati</taxon>
        <taxon>Bacteroidota</taxon>
        <taxon>Cytophagia</taxon>
        <taxon>Cytophagales</taxon>
        <taxon>Leadbetterellaceae</taxon>
        <taxon>Emticicia</taxon>
    </lineage>
</organism>
<comment type="caution">
    <text evidence="2">The sequence shown here is derived from an EMBL/GenBank/DDBJ whole genome shotgun (WGS) entry which is preliminary data.</text>
</comment>
<keyword evidence="1" id="KW-0812">Transmembrane</keyword>
<gene>
    <name evidence="2" type="ORF">EMA8858_03905</name>
</gene>
<evidence type="ECO:0000256" key="1">
    <source>
        <dbReference type="SAM" id="Phobius"/>
    </source>
</evidence>
<evidence type="ECO:0000313" key="3">
    <source>
        <dbReference type="Proteomes" id="UP000837932"/>
    </source>
</evidence>
<keyword evidence="3" id="KW-1185">Reference proteome</keyword>